<dbReference type="Gene3D" id="3.90.380.10">
    <property type="entry name" value="Naphthalene 1,2-dioxygenase Alpha Subunit, Chain A, domain 1"/>
    <property type="match status" value="1"/>
</dbReference>
<dbReference type="InterPro" id="IPR036922">
    <property type="entry name" value="Rieske_2Fe-2S_sf"/>
</dbReference>
<evidence type="ECO:0000256" key="8">
    <source>
        <dbReference type="ARBA" id="ARBA00023027"/>
    </source>
</evidence>
<dbReference type="PRINTS" id="PR00090">
    <property type="entry name" value="RNGDIOXGNASE"/>
</dbReference>
<dbReference type="GO" id="GO:0051537">
    <property type="term" value="F:2 iron, 2 sulfur cluster binding"/>
    <property type="evidence" value="ECO:0007669"/>
    <property type="project" value="UniProtKB-KW"/>
</dbReference>
<dbReference type="STRING" id="153971.AWC19_26810"/>
<keyword evidence="4 10" id="KW-0223">Dioxygenase</keyword>
<dbReference type="InterPro" id="IPR001663">
    <property type="entry name" value="Rng_hydr_dOase-A"/>
</dbReference>
<keyword evidence="8" id="KW-0520">NAD</keyword>
<evidence type="ECO:0000256" key="2">
    <source>
        <dbReference type="ARBA" id="ARBA00022714"/>
    </source>
</evidence>
<keyword evidence="5" id="KW-0560">Oxidoreductase</keyword>
<dbReference type="Pfam" id="PF00848">
    <property type="entry name" value="Ring_hydroxyl_A"/>
    <property type="match status" value="1"/>
</dbReference>
<feature type="domain" description="Rieske" evidence="9">
    <location>
        <begin position="53"/>
        <end position="163"/>
    </location>
</feature>
<evidence type="ECO:0000256" key="3">
    <source>
        <dbReference type="ARBA" id="ARBA00022723"/>
    </source>
</evidence>
<keyword evidence="11" id="KW-1185">Reference proteome</keyword>
<evidence type="ECO:0000256" key="5">
    <source>
        <dbReference type="ARBA" id="ARBA00023002"/>
    </source>
</evidence>
<gene>
    <name evidence="10" type="ORF">AWC19_26810</name>
</gene>
<dbReference type="CDD" id="cd03469">
    <property type="entry name" value="Rieske_RO_Alpha_N"/>
    <property type="match status" value="1"/>
</dbReference>
<name>A0A1X1ZX35_9MYCO</name>
<keyword evidence="3" id="KW-0479">Metal-binding</keyword>
<dbReference type="CDD" id="cd08879">
    <property type="entry name" value="RHO_alpha_C_AntDO-like"/>
    <property type="match status" value="1"/>
</dbReference>
<dbReference type="GO" id="GO:0016705">
    <property type="term" value="F:oxidoreductase activity, acting on paired donors, with incorporation or reduction of molecular oxygen"/>
    <property type="evidence" value="ECO:0007669"/>
    <property type="project" value="UniProtKB-ARBA"/>
</dbReference>
<evidence type="ECO:0000256" key="1">
    <source>
        <dbReference type="ARBA" id="ARBA00008751"/>
    </source>
</evidence>
<dbReference type="OrthoDB" id="5243643at2"/>
<dbReference type="Gene3D" id="2.102.10.10">
    <property type="entry name" value="Rieske [2Fe-2S] iron-sulphur domain"/>
    <property type="match status" value="1"/>
</dbReference>
<dbReference type="GO" id="GO:0005506">
    <property type="term" value="F:iron ion binding"/>
    <property type="evidence" value="ECO:0007669"/>
    <property type="project" value="InterPro"/>
</dbReference>
<dbReference type="Pfam" id="PF00355">
    <property type="entry name" value="Rieske"/>
    <property type="match status" value="1"/>
</dbReference>
<dbReference type="InterPro" id="IPR017941">
    <property type="entry name" value="Rieske_2Fe-2S"/>
</dbReference>
<reference evidence="10 11" key="1">
    <citation type="submission" date="2016-01" db="EMBL/GenBank/DDBJ databases">
        <title>The new phylogeny of the genus Mycobacterium.</title>
        <authorList>
            <person name="Tarcisio F."/>
            <person name="Conor M."/>
            <person name="Antonella G."/>
            <person name="Elisabetta G."/>
            <person name="Giulia F.S."/>
            <person name="Sara T."/>
            <person name="Anna F."/>
            <person name="Clotilde B."/>
            <person name="Roberto B."/>
            <person name="Veronica D.S."/>
            <person name="Fabio R."/>
            <person name="Monica P."/>
            <person name="Olivier J."/>
            <person name="Enrico T."/>
            <person name="Nicola S."/>
        </authorList>
    </citation>
    <scope>NUCLEOTIDE SEQUENCE [LARGE SCALE GENOMIC DNA]</scope>
    <source>
        <strain evidence="10 11">DSM 44572</strain>
    </source>
</reference>
<dbReference type="GO" id="GO:0051213">
    <property type="term" value="F:dioxygenase activity"/>
    <property type="evidence" value="ECO:0007669"/>
    <property type="project" value="UniProtKB-KW"/>
</dbReference>
<keyword evidence="7" id="KW-0411">Iron-sulfur</keyword>
<dbReference type="SUPFAM" id="SSF55961">
    <property type="entry name" value="Bet v1-like"/>
    <property type="match status" value="1"/>
</dbReference>
<dbReference type="RefSeq" id="WP_085076901.1">
    <property type="nucleotide sequence ID" value="NZ_LQPJ01000058.1"/>
</dbReference>
<keyword evidence="6" id="KW-0408">Iron</keyword>
<evidence type="ECO:0000256" key="4">
    <source>
        <dbReference type="ARBA" id="ARBA00022964"/>
    </source>
</evidence>
<dbReference type="PANTHER" id="PTHR43756">
    <property type="entry name" value="CHOLINE MONOOXYGENASE, CHLOROPLASTIC"/>
    <property type="match status" value="1"/>
</dbReference>
<dbReference type="PROSITE" id="PS51296">
    <property type="entry name" value="RIESKE"/>
    <property type="match status" value="1"/>
</dbReference>
<organism evidence="10 11">
    <name type="scientific">Mycobacterium palustre</name>
    <dbReference type="NCBI Taxonomy" id="153971"/>
    <lineage>
        <taxon>Bacteria</taxon>
        <taxon>Bacillati</taxon>
        <taxon>Actinomycetota</taxon>
        <taxon>Actinomycetes</taxon>
        <taxon>Mycobacteriales</taxon>
        <taxon>Mycobacteriaceae</taxon>
        <taxon>Mycobacterium</taxon>
        <taxon>Mycobacterium simiae complex</taxon>
    </lineage>
</organism>
<sequence length="431" mass="48409">MSTVEERTRQATGQTPLVVDDQDRQVFRVHRSAMTSPDVHRAEIERVFGKCWLYVGHESEIPKPGDFVRRKVAGRPIFMVRGAKSGKINVFHNTCTHRGALVCRQDSGNAKVFSCFYHAWSFDTEGRLNGVPDREGYSNDLNYDELGLARVARVESYRGFVFASYDPDIVDLPTYLAGATEYIDLVVDGCGGSVEIIKGTNEYSFDANWKLLAENSIDGYHAASTHDTYFKYLVSLGTDMQGGVVGQAVKLGNGHAVIEYSSPWGRPVAKWEPLFGEESRSEIDRLRAELVDRYGEERARKMAEVNRNLIIYPNLIINDIMAVTVRTMFSPAPDRVDVTAWELAPSDELPTLRHRRLDSFLTFLGPGGFATPDDIEALESCQQGYTSGGVEWNDISRGMGRGSTASDEEQMREFWRRWQQQMGTAPYRAAV</sequence>
<dbReference type="PROSITE" id="PS00570">
    <property type="entry name" value="RING_HYDROXYL_ALPHA"/>
    <property type="match status" value="1"/>
</dbReference>
<evidence type="ECO:0000259" key="9">
    <source>
        <dbReference type="PROSITE" id="PS51296"/>
    </source>
</evidence>
<dbReference type="Proteomes" id="UP000193529">
    <property type="component" value="Unassembled WGS sequence"/>
</dbReference>
<comment type="similarity">
    <text evidence="1">Belongs to the bacterial ring-hydroxylating dioxygenase alpha subunit family.</text>
</comment>
<dbReference type="AlphaFoldDB" id="A0A1X1ZX35"/>
<evidence type="ECO:0000313" key="10">
    <source>
        <dbReference type="EMBL" id="ORW28670.1"/>
    </source>
</evidence>
<dbReference type="PANTHER" id="PTHR43756:SF1">
    <property type="entry name" value="3-PHENYLPROPIONATE_CINNAMIC ACID DIOXYGENASE SUBUNIT ALPHA"/>
    <property type="match status" value="1"/>
</dbReference>
<proteinExistence type="inferred from homology"/>
<evidence type="ECO:0000256" key="6">
    <source>
        <dbReference type="ARBA" id="ARBA00023004"/>
    </source>
</evidence>
<accession>A0A1X1ZX35</accession>
<dbReference type="GO" id="GO:0004497">
    <property type="term" value="F:monooxygenase activity"/>
    <property type="evidence" value="ECO:0007669"/>
    <property type="project" value="UniProtKB-ARBA"/>
</dbReference>
<comment type="caution">
    <text evidence="10">The sequence shown here is derived from an EMBL/GenBank/DDBJ whole genome shotgun (WGS) entry which is preliminary data.</text>
</comment>
<evidence type="ECO:0000256" key="7">
    <source>
        <dbReference type="ARBA" id="ARBA00023014"/>
    </source>
</evidence>
<evidence type="ECO:0000313" key="11">
    <source>
        <dbReference type="Proteomes" id="UP000193529"/>
    </source>
</evidence>
<protein>
    <submittedName>
        <fullName evidence="10">p-cumate dioxygenase</fullName>
    </submittedName>
</protein>
<dbReference type="InterPro" id="IPR015879">
    <property type="entry name" value="Ring_hydroxy_dOase_asu_C_dom"/>
</dbReference>
<dbReference type="InterPro" id="IPR015881">
    <property type="entry name" value="ARHD_Rieske_2Fe_2S"/>
</dbReference>
<keyword evidence="2" id="KW-0001">2Fe-2S</keyword>
<dbReference type="EMBL" id="LQPJ01000058">
    <property type="protein sequence ID" value="ORW28670.1"/>
    <property type="molecule type" value="Genomic_DNA"/>
</dbReference>
<dbReference type="SUPFAM" id="SSF50022">
    <property type="entry name" value="ISP domain"/>
    <property type="match status" value="1"/>
</dbReference>